<comment type="similarity">
    <text evidence="1">Belongs to the glycosyl hydrolase 3 family.</text>
</comment>
<evidence type="ECO:0000256" key="3">
    <source>
        <dbReference type="ARBA" id="ARBA00023295"/>
    </source>
</evidence>
<proteinExistence type="inferred from homology"/>
<keyword evidence="3" id="KW-0326">Glycosidase</keyword>
<dbReference type="SUPFAM" id="SSF51445">
    <property type="entry name" value="(Trans)glycosidases"/>
    <property type="match status" value="1"/>
</dbReference>
<evidence type="ECO:0000259" key="4">
    <source>
        <dbReference type="Pfam" id="PF00933"/>
    </source>
</evidence>
<evidence type="ECO:0000313" key="5">
    <source>
        <dbReference type="EMBL" id="GAJ13157.1"/>
    </source>
</evidence>
<comment type="caution">
    <text evidence="5">The sequence shown here is derived from an EMBL/GenBank/DDBJ whole genome shotgun (WGS) entry which is preliminary data.</text>
</comment>
<evidence type="ECO:0000256" key="1">
    <source>
        <dbReference type="ARBA" id="ARBA00005336"/>
    </source>
</evidence>
<dbReference type="InterPro" id="IPR001764">
    <property type="entry name" value="Glyco_hydro_3_N"/>
</dbReference>
<gene>
    <name evidence="5" type="ORF">S12H4_45942</name>
</gene>
<dbReference type="Pfam" id="PF00933">
    <property type="entry name" value="Glyco_hydro_3"/>
    <property type="match status" value="1"/>
</dbReference>
<dbReference type="InterPro" id="IPR050226">
    <property type="entry name" value="NagZ_Beta-hexosaminidase"/>
</dbReference>
<dbReference type="InterPro" id="IPR036962">
    <property type="entry name" value="Glyco_hydro_3_N_sf"/>
</dbReference>
<dbReference type="EMBL" id="BARW01028459">
    <property type="protein sequence ID" value="GAJ13157.1"/>
    <property type="molecule type" value="Genomic_DNA"/>
</dbReference>
<feature type="non-terminal residue" evidence="5">
    <location>
        <position position="254"/>
    </location>
</feature>
<accession>X1V9C9</accession>
<name>X1V9C9_9ZZZZ</name>
<dbReference type="GO" id="GO:0005975">
    <property type="term" value="P:carbohydrate metabolic process"/>
    <property type="evidence" value="ECO:0007669"/>
    <property type="project" value="InterPro"/>
</dbReference>
<dbReference type="PANTHER" id="PTHR30480">
    <property type="entry name" value="BETA-HEXOSAMINIDASE-RELATED"/>
    <property type="match status" value="1"/>
</dbReference>
<dbReference type="GO" id="GO:0004553">
    <property type="term" value="F:hydrolase activity, hydrolyzing O-glycosyl compounds"/>
    <property type="evidence" value="ECO:0007669"/>
    <property type="project" value="InterPro"/>
</dbReference>
<reference evidence="5" key="1">
    <citation type="journal article" date="2014" name="Front. Microbiol.">
        <title>High frequency of phylogenetically diverse reductive dehalogenase-homologous genes in deep subseafloor sedimentary metagenomes.</title>
        <authorList>
            <person name="Kawai M."/>
            <person name="Futagami T."/>
            <person name="Toyoda A."/>
            <person name="Takaki Y."/>
            <person name="Nishi S."/>
            <person name="Hori S."/>
            <person name="Arai W."/>
            <person name="Tsubouchi T."/>
            <person name="Morono Y."/>
            <person name="Uchiyama I."/>
            <person name="Ito T."/>
            <person name="Fujiyama A."/>
            <person name="Inagaki F."/>
            <person name="Takami H."/>
        </authorList>
    </citation>
    <scope>NUCLEOTIDE SEQUENCE</scope>
    <source>
        <strain evidence="5">Expedition CK06-06</strain>
    </source>
</reference>
<feature type="domain" description="Glycoside hydrolase family 3 N-terminal" evidence="4">
    <location>
        <begin position="2"/>
        <end position="249"/>
    </location>
</feature>
<organism evidence="5">
    <name type="scientific">marine sediment metagenome</name>
    <dbReference type="NCBI Taxonomy" id="412755"/>
    <lineage>
        <taxon>unclassified sequences</taxon>
        <taxon>metagenomes</taxon>
        <taxon>ecological metagenomes</taxon>
    </lineage>
</organism>
<dbReference type="GO" id="GO:0009254">
    <property type="term" value="P:peptidoglycan turnover"/>
    <property type="evidence" value="ECO:0007669"/>
    <property type="project" value="TreeGrafter"/>
</dbReference>
<protein>
    <recommendedName>
        <fullName evidence="4">Glycoside hydrolase family 3 N-terminal domain-containing protein</fullName>
    </recommendedName>
</protein>
<dbReference type="PANTHER" id="PTHR30480:SF16">
    <property type="entry name" value="GLYCOSIDE HYDROLASE FAMILY 3 DOMAIN PROTEIN"/>
    <property type="match status" value="1"/>
</dbReference>
<dbReference type="InterPro" id="IPR017853">
    <property type="entry name" value="GH"/>
</dbReference>
<feature type="non-terminal residue" evidence="5">
    <location>
        <position position="1"/>
    </location>
</feature>
<sequence>QIKLFVATDMEGYWNPFADFYKSKSFGEINSSEQAHELGKEHGEILKELGFNLDFSPIVEIRNKVWPGRSFTGTEEEIKQKIASYIGGLHFQEILATAKHYPGGSMVKDPHKVRFKVNSTKQELEMFDTAIENNIDAIMIGHPIVYGELDSKGKQATVSQEVILPLKEKFDGVIITDAITMWGLRISYLFNFHKIYADLIKAGNDVILDTHPYSSYWTIKRRMKNLEKAVKKGEISEERINESVRRILKAKGYE</sequence>
<evidence type="ECO:0000256" key="2">
    <source>
        <dbReference type="ARBA" id="ARBA00022801"/>
    </source>
</evidence>
<dbReference type="AlphaFoldDB" id="X1V9C9"/>
<dbReference type="Gene3D" id="3.20.20.300">
    <property type="entry name" value="Glycoside hydrolase, family 3, N-terminal domain"/>
    <property type="match status" value="1"/>
</dbReference>
<keyword evidence="2" id="KW-0378">Hydrolase</keyword>